<dbReference type="Gene3D" id="1.20.1250.20">
    <property type="entry name" value="MFS general substrate transporter like domains"/>
    <property type="match status" value="1"/>
</dbReference>
<comment type="similarity">
    <text evidence="2 8">Belongs to the major facilitator superfamily. Sugar transporter (TC 2.A.1.1) family.</text>
</comment>
<comment type="subcellular location">
    <subcellularLocation>
        <location evidence="1">Membrane</location>
        <topology evidence="1">Multi-pass membrane protein</topology>
    </subcellularLocation>
</comment>
<evidence type="ECO:0000256" key="9">
    <source>
        <dbReference type="SAM" id="MobiDB-lite"/>
    </source>
</evidence>
<keyword evidence="6 10" id="KW-0472">Membrane</keyword>
<dbReference type="GO" id="GO:0005351">
    <property type="term" value="F:carbohydrate:proton symporter activity"/>
    <property type="evidence" value="ECO:0007669"/>
    <property type="project" value="TreeGrafter"/>
</dbReference>
<keyword evidence="4 10" id="KW-0812">Transmembrane</keyword>
<dbReference type="FunFam" id="1.20.1250.20:FF:000078">
    <property type="entry name" value="MFS maltose transporter, putative"/>
    <property type="match status" value="1"/>
</dbReference>
<evidence type="ECO:0000256" key="4">
    <source>
        <dbReference type="ARBA" id="ARBA00022692"/>
    </source>
</evidence>
<sequence>MVAAAPGVFHKYNRRAVFYSLVFVLGAILYGYDGTYFTGILEMDAFKRDYGTLVNGEMVIKSGDQSLYASIVQVGEVVGSLSAGLIGDKIGRKGAMYVAIFWVLIGAILQIIVVGSRPLIVVGRLILGVGVGIVSNCTTLYLSEICPAAIRGTIVSSWQLFLAIGQVIGAGVSQGTKDYSSTFSYRFPIALNVAIVIIIFAGMFIVPESPRWLISKDRIEEAEHALDRVNKSNETADNAREIRVMLDAKAAEAAESGGESRWGDLLKGAQKKKLFGAFGILVCQQINGVQFVFSYSTVFFKQIGVGNPFTITMVCNVVEVVGVLCSFFIINRFGRRPLLVWSALAMAVLMIVMGILGTIPNPTGSVNSAIASMIIIFVWVFNLAWGGLAWTVANELASGRNRTKILAVSTAAFWVSAWAVTFTLPYLANDDGGAGLNAKVGYIYGGGALIGAAFVYFYIPETLGRSLEEINLMIELKVPTLAWPEYKTTIDGVHNEQWKAEDKNIQQGQRFVENADAEKGMARRDSDDAFTAPTKF</sequence>
<evidence type="ECO:0000256" key="6">
    <source>
        <dbReference type="ARBA" id="ARBA00023136"/>
    </source>
</evidence>
<dbReference type="Pfam" id="PF00083">
    <property type="entry name" value="Sugar_tr"/>
    <property type="match status" value="1"/>
</dbReference>
<feature type="transmembrane region" description="Helical" evidence="10">
    <location>
        <begin position="338"/>
        <end position="357"/>
    </location>
</feature>
<dbReference type="InterPro" id="IPR005829">
    <property type="entry name" value="Sugar_transporter_CS"/>
</dbReference>
<feature type="transmembrane region" description="Helical" evidence="10">
    <location>
        <begin position="119"/>
        <end position="142"/>
    </location>
</feature>
<feature type="transmembrane region" description="Helical" evidence="10">
    <location>
        <begin position="67"/>
        <end position="87"/>
    </location>
</feature>
<feature type="transmembrane region" description="Helical" evidence="10">
    <location>
        <begin position="274"/>
        <end position="297"/>
    </location>
</feature>
<evidence type="ECO:0000256" key="2">
    <source>
        <dbReference type="ARBA" id="ARBA00010992"/>
    </source>
</evidence>
<organism evidence="12">
    <name type="scientific">Phaffia rhodozyma</name>
    <name type="common">Yeast</name>
    <name type="synonym">Xanthophyllomyces dendrorhous</name>
    <dbReference type="NCBI Taxonomy" id="264483"/>
    <lineage>
        <taxon>Eukaryota</taxon>
        <taxon>Fungi</taxon>
        <taxon>Dikarya</taxon>
        <taxon>Basidiomycota</taxon>
        <taxon>Agaricomycotina</taxon>
        <taxon>Tremellomycetes</taxon>
        <taxon>Cystofilobasidiales</taxon>
        <taxon>Mrakiaceae</taxon>
        <taxon>Phaffia</taxon>
    </lineage>
</organism>
<dbReference type="NCBIfam" id="TIGR00879">
    <property type="entry name" value="SP"/>
    <property type="match status" value="1"/>
</dbReference>
<name>A0A0F7SGX7_PHARH</name>
<dbReference type="InterPro" id="IPR036259">
    <property type="entry name" value="MFS_trans_sf"/>
</dbReference>
<dbReference type="PROSITE" id="PS00217">
    <property type="entry name" value="SUGAR_TRANSPORT_2"/>
    <property type="match status" value="1"/>
</dbReference>
<dbReference type="PANTHER" id="PTHR48022">
    <property type="entry name" value="PLASTIDIC GLUCOSE TRANSPORTER 4"/>
    <property type="match status" value="1"/>
</dbReference>
<reference evidence="12" key="1">
    <citation type="submission" date="2014-08" db="EMBL/GenBank/DDBJ databases">
        <authorList>
            <person name="Sharma Rahul"/>
            <person name="Thines Marco"/>
        </authorList>
    </citation>
    <scope>NUCLEOTIDE SEQUENCE</scope>
</reference>
<feature type="region of interest" description="Disordered" evidence="9">
    <location>
        <begin position="516"/>
        <end position="536"/>
    </location>
</feature>
<dbReference type="InterPro" id="IPR003663">
    <property type="entry name" value="Sugar/inositol_transpt"/>
</dbReference>
<feature type="transmembrane region" description="Helical" evidence="10">
    <location>
        <begin position="405"/>
        <end position="428"/>
    </location>
</feature>
<dbReference type="GO" id="GO:0016020">
    <property type="term" value="C:membrane"/>
    <property type="evidence" value="ECO:0007669"/>
    <property type="project" value="UniProtKB-SubCell"/>
</dbReference>
<evidence type="ECO:0000256" key="3">
    <source>
        <dbReference type="ARBA" id="ARBA00022448"/>
    </source>
</evidence>
<feature type="domain" description="Major facilitator superfamily (MFS) profile" evidence="11">
    <location>
        <begin position="19"/>
        <end position="463"/>
    </location>
</feature>
<evidence type="ECO:0000313" key="12">
    <source>
        <dbReference type="EMBL" id="CDZ96594.1"/>
    </source>
</evidence>
<dbReference type="AlphaFoldDB" id="A0A0F7SGX7"/>
<evidence type="ECO:0000256" key="7">
    <source>
        <dbReference type="ARBA" id="ARBA00049119"/>
    </source>
</evidence>
<feature type="compositionally biased region" description="Basic and acidic residues" evidence="9">
    <location>
        <begin position="516"/>
        <end position="527"/>
    </location>
</feature>
<comment type="catalytic activity">
    <reaction evidence="7">
        <text>myo-inositol(out) + H(+)(out) = myo-inositol(in) + H(+)(in)</text>
        <dbReference type="Rhea" id="RHEA:60364"/>
        <dbReference type="ChEBI" id="CHEBI:15378"/>
        <dbReference type="ChEBI" id="CHEBI:17268"/>
    </reaction>
</comment>
<dbReference type="InterPro" id="IPR020846">
    <property type="entry name" value="MFS_dom"/>
</dbReference>
<feature type="transmembrane region" description="Helical" evidence="10">
    <location>
        <begin position="440"/>
        <end position="459"/>
    </location>
</feature>
<dbReference type="PANTHER" id="PTHR48022:SF77">
    <property type="entry name" value="MAJOR FACILITATOR SUPERFAMILY (MFS) PROFILE DOMAIN-CONTAINING PROTEIN"/>
    <property type="match status" value="1"/>
</dbReference>
<keyword evidence="12" id="KW-0762">Sugar transport</keyword>
<evidence type="ECO:0000256" key="8">
    <source>
        <dbReference type="RuleBase" id="RU003346"/>
    </source>
</evidence>
<proteinExistence type="inferred from homology"/>
<evidence type="ECO:0000256" key="1">
    <source>
        <dbReference type="ARBA" id="ARBA00004141"/>
    </source>
</evidence>
<keyword evidence="5 10" id="KW-1133">Transmembrane helix</keyword>
<keyword evidence="3 8" id="KW-0813">Transport</keyword>
<dbReference type="PROSITE" id="PS50850">
    <property type="entry name" value="MFS"/>
    <property type="match status" value="1"/>
</dbReference>
<protein>
    <submittedName>
        <fullName evidence="12">Sugar transporter</fullName>
    </submittedName>
</protein>
<feature type="transmembrane region" description="Helical" evidence="10">
    <location>
        <begin position="185"/>
        <end position="206"/>
    </location>
</feature>
<feature type="transmembrane region" description="Helical" evidence="10">
    <location>
        <begin position="309"/>
        <end position="331"/>
    </location>
</feature>
<dbReference type="InterPro" id="IPR050360">
    <property type="entry name" value="MFS_Sugar_Transporters"/>
</dbReference>
<evidence type="ECO:0000256" key="5">
    <source>
        <dbReference type="ARBA" id="ARBA00022989"/>
    </source>
</evidence>
<dbReference type="InterPro" id="IPR005828">
    <property type="entry name" value="MFS_sugar_transport-like"/>
</dbReference>
<dbReference type="EMBL" id="LN483144">
    <property type="protein sequence ID" value="CDZ96594.1"/>
    <property type="molecule type" value="Genomic_DNA"/>
</dbReference>
<feature type="transmembrane region" description="Helical" evidence="10">
    <location>
        <begin position="154"/>
        <end position="173"/>
    </location>
</feature>
<feature type="transmembrane region" description="Helical" evidence="10">
    <location>
        <begin position="369"/>
        <end position="393"/>
    </location>
</feature>
<accession>A0A0F7SGX7</accession>
<feature type="transmembrane region" description="Helical" evidence="10">
    <location>
        <begin position="16"/>
        <end position="32"/>
    </location>
</feature>
<dbReference type="SUPFAM" id="SSF103473">
    <property type="entry name" value="MFS general substrate transporter"/>
    <property type="match status" value="1"/>
</dbReference>
<dbReference type="PRINTS" id="PR00171">
    <property type="entry name" value="SUGRTRNSPORT"/>
</dbReference>
<evidence type="ECO:0000259" key="11">
    <source>
        <dbReference type="PROSITE" id="PS50850"/>
    </source>
</evidence>
<evidence type="ECO:0000256" key="10">
    <source>
        <dbReference type="SAM" id="Phobius"/>
    </source>
</evidence>
<feature type="transmembrane region" description="Helical" evidence="10">
    <location>
        <begin position="94"/>
        <end position="113"/>
    </location>
</feature>